<evidence type="ECO:0000259" key="1">
    <source>
        <dbReference type="Pfam" id="PF05685"/>
    </source>
</evidence>
<organism evidence="2 3">
    <name type="scientific">Calycomorphotria hydatis</name>
    <dbReference type="NCBI Taxonomy" id="2528027"/>
    <lineage>
        <taxon>Bacteria</taxon>
        <taxon>Pseudomonadati</taxon>
        <taxon>Planctomycetota</taxon>
        <taxon>Planctomycetia</taxon>
        <taxon>Planctomycetales</taxon>
        <taxon>Planctomycetaceae</taxon>
        <taxon>Calycomorphotria</taxon>
    </lineage>
</organism>
<dbReference type="AlphaFoldDB" id="A0A517T4G1"/>
<dbReference type="InterPro" id="IPR012296">
    <property type="entry name" value="Nuclease_put_TT1808"/>
</dbReference>
<name>A0A517T4G1_9PLAN</name>
<dbReference type="EMBL" id="CP036316">
    <property type="protein sequence ID" value="QDT63263.1"/>
    <property type="molecule type" value="Genomic_DNA"/>
</dbReference>
<feature type="domain" description="Putative restriction endonuclease" evidence="1">
    <location>
        <begin position="56"/>
        <end position="222"/>
    </location>
</feature>
<dbReference type="CDD" id="cd06260">
    <property type="entry name" value="DUF820-like"/>
    <property type="match status" value="1"/>
</dbReference>
<dbReference type="SUPFAM" id="SSF52980">
    <property type="entry name" value="Restriction endonuclease-like"/>
    <property type="match status" value="1"/>
</dbReference>
<gene>
    <name evidence="2" type="ORF">V22_04820</name>
</gene>
<evidence type="ECO:0000313" key="3">
    <source>
        <dbReference type="Proteomes" id="UP000319976"/>
    </source>
</evidence>
<evidence type="ECO:0000313" key="2">
    <source>
        <dbReference type="EMBL" id="QDT63263.1"/>
    </source>
</evidence>
<sequence length="260" mass="28934">MAEYDYLATFFIEEQILATADLTKLSDPATTPSPEEQAAVPPLENGDRLTLPEFWRRFDAMPELKKAELIEGVVYLGSPVRHEHHGRPHFILNGALFLYAGSTSGVDGGDNSSLIFDLDNAPQPDVFLRVLPDHGGQTRDTDDGYIEGPPELVCEVAASSVSYDLHDKLNVYRKHGVREYVVWRTADREIDWFVLRDGHFVSLDVDGAGLFKSTVFPGLWLPKAALLAGDLKTVQEQVQLGLKSSEHQDFVSQLEKAKQV</sequence>
<keyword evidence="3" id="KW-1185">Reference proteome</keyword>
<dbReference type="KEGG" id="chya:V22_04820"/>
<dbReference type="PANTHER" id="PTHR35400:SF3">
    <property type="entry name" value="SLL1072 PROTEIN"/>
    <property type="match status" value="1"/>
</dbReference>
<dbReference type="PANTHER" id="PTHR35400">
    <property type="entry name" value="SLR1083 PROTEIN"/>
    <property type="match status" value="1"/>
</dbReference>
<dbReference type="InterPro" id="IPR008538">
    <property type="entry name" value="Uma2"/>
</dbReference>
<protein>
    <recommendedName>
        <fullName evidence="1">Putative restriction endonuclease domain-containing protein</fullName>
    </recommendedName>
</protein>
<dbReference type="Proteomes" id="UP000319976">
    <property type="component" value="Chromosome"/>
</dbReference>
<dbReference type="InterPro" id="IPR011335">
    <property type="entry name" value="Restrct_endonuc-II-like"/>
</dbReference>
<dbReference type="Pfam" id="PF05685">
    <property type="entry name" value="Uma2"/>
    <property type="match status" value="1"/>
</dbReference>
<accession>A0A517T4G1</accession>
<reference evidence="2 3" key="1">
    <citation type="submission" date="2019-02" db="EMBL/GenBank/DDBJ databases">
        <title>Deep-cultivation of Planctomycetes and their phenomic and genomic characterization uncovers novel biology.</title>
        <authorList>
            <person name="Wiegand S."/>
            <person name="Jogler M."/>
            <person name="Boedeker C."/>
            <person name="Pinto D."/>
            <person name="Vollmers J."/>
            <person name="Rivas-Marin E."/>
            <person name="Kohn T."/>
            <person name="Peeters S.H."/>
            <person name="Heuer A."/>
            <person name="Rast P."/>
            <person name="Oberbeckmann S."/>
            <person name="Bunk B."/>
            <person name="Jeske O."/>
            <person name="Meyerdierks A."/>
            <person name="Storesund J.E."/>
            <person name="Kallscheuer N."/>
            <person name="Luecker S."/>
            <person name="Lage O.M."/>
            <person name="Pohl T."/>
            <person name="Merkel B.J."/>
            <person name="Hornburger P."/>
            <person name="Mueller R.-W."/>
            <person name="Bruemmer F."/>
            <person name="Labrenz M."/>
            <person name="Spormann A.M."/>
            <person name="Op den Camp H."/>
            <person name="Overmann J."/>
            <person name="Amann R."/>
            <person name="Jetten M.S.M."/>
            <person name="Mascher T."/>
            <person name="Medema M.H."/>
            <person name="Devos D.P."/>
            <person name="Kaster A.-K."/>
            <person name="Ovreas L."/>
            <person name="Rohde M."/>
            <person name="Galperin M.Y."/>
            <person name="Jogler C."/>
        </authorList>
    </citation>
    <scope>NUCLEOTIDE SEQUENCE [LARGE SCALE GENOMIC DNA]</scope>
    <source>
        <strain evidence="2 3">V22</strain>
    </source>
</reference>
<dbReference type="Gene3D" id="3.90.1570.10">
    <property type="entry name" value="tt1808, chain A"/>
    <property type="match status" value="1"/>
</dbReference>
<proteinExistence type="predicted"/>